<dbReference type="AlphaFoldDB" id="A0A090ZLE9"/>
<evidence type="ECO:0000313" key="2">
    <source>
        <dbReference type="EMBL" id="MUG23645.1"/>
    </source>
</evidence>
<name>A0A090ZLE9_PAEMA</name>
<organism evidence="1 3">
    <name type="scientific">Paenibacillus macerans</name>
    <name type="common">Bacillus macerans</name>
    <dbReference type="NCBI Taxonomy" id="44252"/>
    <lineage>
        <taxon>Bacteria</taxon>
        <taxon>Bacillati</taxon>
        <taxon>Bacillota</taxon>
        <taxon>Bacilli</taxon>
        <taxon>Bacillales</taxon>
        <taxon>Paenibacillaceae</taxon>
        <taxon>Paenibacillus</taxon>
    </lineage>
</organism>
<protein>
    <submittedName>
        <fullName evidence="1">Uncharacterized protein</fullName>
    </submittedName>
</protein>
<dbReference type="Proteomes" id="UP000442469">
    <property type="component" value="Unassembled WGS sequence"/>
</dbReference>
<evidence type="ECO:0000313" key="1">
    <source>
        <dbReference type="EMBL" id="KFN12189.1"/>
    </source>
</evidence>
<gene>
    <name evidence="1" type="ORF">DJ90_1960</name>
    <name evidence="2" type="ORF">GNQ08_14710</name>
</gene>
<reference evidence="2 4" key="2">
    <citation type="submission" date="2019-11" db="EMBL/GenBank/DDBJ databases">
        <title>Draft genome sequences of five Paenibacillus species of dairy origin.</title>
        <authorList>
            <person name="Olajide A.M."/>
            <person name="Chen S."/>
            <person name="Lapointe G."/>
        </authorList>
    </citation>
    <scope>NUCLEOTIDE SEQUENCE [LARGE SCALE GENOMIC DNA]</scope>
    <source>
        <strain evidence="2 4">3CT49</strain>
    </source>
</reference>
<dbReference type="RefSeq" id="WP_144245273.1">
    <property type="nucleotide sequence ID" value="NZ_BGML01000001.1"/>
</dbReference>
<sequence>MFDIELIQQAGYPFVTPVIVPVGQELVKRVDILQNSNDDTRPDIDLLRIVL</sequence>
<dbReference type="EMBL" id="WNZZ01000009">
    <property type="protein sequence ID" value="MUG23645.1"/>
    <property type="molecule type" value="Genomic_DNA"/>
</dbReference>
<accession>A0A090ZLE9</accession>
<dbReference type="Proteomes" id="UP000029278">
    <property type="component" value="Unassembled WGS sequence"/>
</dbReference>
<evidence type="ECO:0000313" key="4">
    <source>
        <dbReference type="Proteomes" id="UP000442469"/>
    </source>
</evidence>
<reference evidence="1 3" key="1">
    <citation type="submission" date="2014-04" db="EMBL/GenBank/DDBJ databases">
        <authorList>
            <person name="Bishop-Lilly K.A."/>
            <person name="Broomall S.M."/>
            <person name="Chain P.S."/>
            <person name="Chertkov O."/>
            <person name="Coyne S.R."/>
            <person name="Daligault H.E."/>
            <person name="Davenport K.W."/>
            <person name="Erkkila T."/>
            <person name="Frey K.G."/>
            <person name="Gibbons H.S."/>
            <person name="Gu W."/>
            <person name="Jaissle J."/>
            <person name="Johnson S.L."/>
            <person name="Koroleva G.I."/>
            <person name="Ladner J.T."/>
            <person name="Lo C.-C."/>
            <person name="Minogue T.D."/>
            <person name="Munk C."/>
            <person name="Palacios G.F."/>
            <person name="Redden C.L."/>
            <person name="Rosenzweig C.N."/>
            <person name="Scholz M.B."/>
            <person name="Teshima H."/>
            <person name="Xu Y."/>
        </authorList>
    </citation>
    <scope>NUCLEOTIDE SEQUENCE [LARGE SCALE GENOMIC DNA]</scope>
    <source>
        <strain evidence="1 3">8244</strain>
    </source>
</reference>
<comment type="caution">
    <text evidence="1">The sequence shown here is derived from an EMBL/GenBank/DDBJ whole genome shotgun (WGS) entry which is preliminary data.</text>
</comment>
<keyword evidence="3" id="KW-1185">Reference proteome</keyword>
<proteinExistence type="predicted"/>
<dbReference type="EMBL" id="JMQA01000001">
    <property type="protein sequence ID" value="KFN12189.1"/>
    <property type="molecule type" value="Genomic_DNA"/>
</dbReference>
<dbReference type="GeneID" id="77012361"/>
<dbReference type="HOGENOM" id="CLU_3101685_0_0_9"/>
<dbReference type="STRING" id="44252.DJ90_1960"/>
<evidence type="ECO:0000313" key="3">
    <source>
        <dbReference type="Proteomes" id="UP000029278"/>
    </source>
</evidence>